<dbReference type="CDD" id="cd00761">
    <property type="entry name" value="Glyco_tranf_GTA_type"/>
    <property type="match status" value="1"/>
</dbReference>
<dbReference type="PANTHER" id="PTHR22916">
    <property type="entry name" value="GLYCOSYLTRANSFERASE"/>
    <property type="match status" value="1"/>
</dbReference>
<accession>A0A7T3KVB7</accession>
<dbReference type="RefSeq" id="WP_198061646.1">
    <property type="nucleotide sequence ID" value="NZ_CP065856.1"/>
</dbReference>
<evidence type="ECO:0000313" key="5">
    <source>
        <dbReference type="Proteomes" id="UP000595001"/>
    </source>
</evidence>
<keyword evidence="4" id="KW-0808">Transferase</keyword>
<feature type="region of interest" description="Disordered" evidence="2">
    <location>
        <begin position="1"/>
        <end position="24"/>
    </location>
</feature>
<dbReference type="InterPro" id="IPR019734">
    <property type="entry name" value="TPR_rpt"/>
</dbReference>
<evidence type="ECO:0000256" key="2">
    <source>
        <dbReference type="SAM" id="MobiDB-lite"/>
    </source>
</evidence>
<dbReference type="Proteomes" id="UP000595001">
    <property type="component" value="Chromosome"/>
</dbReference>
<dbReference type="KEGG" id="hlt:I7X12_19355"/>
<dbReference type="EMBL" id="CP065856">
    <property type="protein sequence ID" value="QPV62848.1"/>
    <property type="molecule type" value="Genomic_DNA"/>
</dbReference>
<dbReference type="GO" id="GO:0016758">
    <property type="term" value="F:hexosyltransferase activity"/>
    <property type="evidence" value="ECO:0007669"/>
    <property type="project" value="UniProtKB-ARBA"/>
</dbReference>
<evidence type="ECO:0000313" key="4">
    <source>
        <dbReference type="EMBL" id="QPV62848.1"/>
    </source>
</evidence>
<dbReference type="PROSITE" id="PS50005">
    <property type="entry name" value="TPR"/>
    <property type="match status" value="1"/>
</dbReference>
<protein>
    <submittedName>
        <fullName evidence="4">Glycosyltransferase</fullName>
    </submittedName>
</protein>
<dbReference type="PROSITE" id="PS50293">
    <property type="entry name" value="TPR_REGION"/>
    <property type="match status" value="1"/>
</dbReference>
<dbReference type="Gene3D" id="3.90.550.10">
    <property type="entry name" value="Spore Coat Polysaccharide Biosynthesis Protein SpsA, Chain A"/>
    <property type="match status" value="1"/>
</dbReference>
<feature type="repeat" description="TPR" evidence="1">
    <location>
        <begin position="228"/>
        <end position="261"/>
    </location>
</feature>
<evidence type="ECO:0000259" key="3">
    <source>
        <dbReference type="Pfam" id="PF00535"/>
    </source>
</evidence>
<dbReference type="OrthoDB" id="46222at2157"/>
<dbReference type="PANTHER" id="PTHR22916:SF3">
    <property type="entry name" value="UDP-GLCNAC:BETAGAL BETA-1,3-N-ACETYLGLUCOSAMINYLTRANSFERASE-LIKE PROTEIN 1"/>
    <property type="match status" value="1"/>
</dbReference>
<dbReference type="InterPro" id="IPR029044">
    <property type="entry name" value="Nucleotide-diphossugar_trans"/>
</dbReference>
<dbReference type="GeneID" id="60590698"/>
<dbReference type="InterPro" id="IPR001173">
    <property type="entry name" value="Glyco_trans_2-like"/>
</dbReference>
<feature type="domain" description="Glycosyltransferase 2-like" evidence="3">
    <location>
        <begin position="65"/>
        <end position="114"/>
    </location>
</feature>
<dbReference type="AlphaFoldDB" id="A0A7T3KVB7"/>
<keyword evidence="1" id="KW-0802">TPR repeat</keyword>
<evidence type="ECO:0000256" key="1">
    <source>
        <dbReference type="PROSITE-ProRule" id="PRU00339"/>
    </source>
</evidence>
<sequence>MGEADAGPGPTADGPPGDVAADGGYPTVSVVIPYSDRYTPREMLAEAEATVAAQSVPTETVVVDDVETGPADARNAGLDRAETRYVAFLDADDLWEPDKLERQLDRMAETGAGLCVEAEPMALDDFVYEVFVGDLHEVTSAMLVDTDRVSARFEADLRRGEDLLYALEAATEAGVCCCPELFTRRRHDASMMASGMAVDEYRAQAKRFGYLVSERVPAAQPYLSVYYNQLYTDLGLACHDAGEYDRAVTMFARAVRISPHPFSVAYLVRSACYRAVPFAP</sequence>
<dbReference type="SUPFAM" id="SSF48452">
    <property type="entry name" value="TPR-like"/>
    <property type="match status" value="1"/>
</dbReference>
<reference evidence="4 5" key="1">
    <citation type="submission" date="2020-12" db="EMBL/GenBank/DDBJ databases">
        <title>Halosimplex halophilum sp. nov. and Halosimplex salinum sp. nov., two new members of the genus Halosimplex.</title>
        <authorList>
            <person name="Cui H.L."/>
        </authorList>
    </citation>
    <scope>NUCLEOTIDE SEQUENCE [LARGE SCALE GENOMIC DNA]</scope>
    <source>
        <strain evidence="4 5">YGH94</strain>
    </source>
</reference>
<keyword evidence="5" id="KW-1185">Reference proteome</keyword>
<proteinExistence type="predicted"/>
<dbReference type="SUPFAM" id="SSF53448">
    <property type="entry name" value="Nucleotide-diphospho-sugar transferases"/>
    <property type="match status" value="1"/>
</dbReference>
<organism evidence="4 5">
    <name type="scientific">Halosimplex litoreum</name>
    <dbReference type="NCBI Taxonomy" id="1198301"/>
    <lineage>
        <taxon>Archaea</taxon>
        <taxon>Methanobacteriati</taxon>
        <taxon>Methanobacteriota</taxon>
        <taxon>Stenosarchaea group</taxon>
        <taxon>Halobacteria</taxon>
        <taxon>Halobacteriales</taxon>
        <taxon>Haloarculaceae</taxon>
        <taxon>Halosimplex</taxon>
    </lineage>
</organism>
<dbReference type="InterPro" id="IPR011990">
    <property type="entry name" value="TPR-like_helical_dom_sf"/>
</dbReference>
<name>A0A7T3KVB7_9EURY</name>
<gene>
    <name evidence="4" type="ORF">I7X12_19355</name>
</gene>
<dbReference type="Pfam" id="PF00535">
    <property type="entry name" value="Glycos_transf_2"/>
    <property type="match status" value="1"/>
</dbReference>